<dbReference type="STRING" id="1122156.SAMN02745117_02013"/>
<dbReference type="InterPro" id="IPR009822">
    <property type="entry name" value="YaeQ"/>
</dbReference>
<dbReference type="AlphaFoldDB" id="A0A1M5BZ72"/>
<dbReference type="InterPro" id="IPR038590">
    <property type="entry name" value="YaeQ_sf"/>
</dbReference>
<dbReference type="InterPro" id="IPR011335">
    <property type="entry name" value="Restrct_endonuc-II-like"/>
</dbReference>
<dbReference type="Proteomes" id="UP000184327">
    <property type="component" value="Unassembled WGS sequence"/>
</dbReference>
<dbReference type="Gene3D" id="3.10.640.10">
    <property type="entry name" value="Restriction endonuclease-like alpha-beta roll domain"/>
    <property type="match status" value="1"/>
</dbReference>
<reference evidence="1 2" key="1">
    <citation type="submission" date="2016-11" db="EMBL/GenBank/DDBJ databases">
        <authorList>
            <person name="Jaros S."/>
            <person name="Januszkiewicz K."/>
            <person name="Wedrychowicz H."/>
        </authorList>
    </citation>
    <scope>NUCLEOTIDE SEQUENCE [LARGE SCALE GENOMIC DNA]</scope>
    <source>
        <strain evidence="1 2">DSM 16112</strain>
    </source>
</reference>
<sequence>MPPSIEIEDSIMQDHLHQLLFPASAGMNSELISGIDREITSATYTCMLYQNQSPFNLTYRISPAMALNATIHKATLHIADNDRHYYGSHSLTVAKHPSETDERLMLRLLAFALHADGDERLALTRGLSDTDEPDLWEKDLTGAIDQWIELGLPDERRILKACGKAAGVWVYAYGRTHSVWWKTVEGKTAKARNLHVMAIDLEASQNLARLAERNMELHFNVQDGVAYVSSGKGDVAVTLEALR</sequence>
<protein>
    <submittedName>
        <fullName evidence="1">Uncharacterized conserved protein YaeQ, suppresses RfaH defect</fullName>
    </submittedName>
</protein>
<accession>A0A1M5BZ72</accession>
<dbReference type="PANTHER" id="PTHR38784">
    <property type="entry name" value="SUCROSE PHOSPHORYLASE"/>
    <property type="match status" value="1"/>
</dbReference>
<dbReference type="SMART" id="SM01322">
    <property type="entry name" value="YaeQ"/>
    <property type="match status" value="1"/>
</dbReference>
<keyword evidence="2" id="KW-1185">Reference proteome</keyword>
<evidence type="ECO:0000313" key="2">
    <source>
        <dbReference type="Proteomes" id="UP000184327"/>
    </source>
</evidence>
<dbReference type="SUPFAM" id="SSF52980">
    <property type="entry name" value="Restriction endonuclease-like"/>
    <property type="match status" value="1"/>
</dbReference>
<name>A0A1M5BZ72_9BURK</name>
<dbReference type="PANTHER" id="PTHR38784:SF1">
    <property type="entry name" value="SUCROSE PHOSPHORYLASE"/>
    <property type="match status" value="1"/>
</dbReference>
<proteinExistence type="predicted"/>
<dbReference type="CDD" id="cd22368">
    <property type="entry name" value="YaeQ-like"/>
    <property type="match status" value="1"/>
</dbReference>
<organism evidence="1 2">
    <name type="scientific">Lampropedia hyalina DSM 16112</name>
    <dbReference type="NCBI Taxonomy" id="1122156"/>
    <lineage>
        <taxon>Bacteria</taxon>
        <taxon>Pseudomonadati</taxon>
        <taxon>Pseudomonadota</taxon>
        <taxon>Betaproteobacteria</taxon>
        <taxon>Burkholderiales</taxon>
        <taxon>Comamonadaceae</taxon>
        <taxon>Lampropedia</taxon>
    </lineage>
</organism>
<gene>
    <name evidence="1" type="ORF">SAMN02745117_02013</name>
</gene>
<dbReference type="Pfam" id="PF07152">
    <property type="entry name" value="YaeQ"/>
    <property type="match status" value="1"/>
</dbReference>
<evidence type="ECO:0000313" key="1">
    <source>
        <dbReference type="EMBL" id="SHF47502.1"/>
    </source>
</evidence>
<dbReference type="EMBL" id="FQUZ01000024">
    <property type="protein sequence ID" value="SHF47502.1"/>
    <property type="molecule type" value="Genomic_DNA"/>
</dbReference>